<accession>A0ABY2HCS7</accession>
<dbReference type="Proteomes" id="UP001642720">
    <property type="component" value="Unassembled WGS sequence"/>
</dbReference>
<name>A0ABY2HCS7_9HYPO</name>
<dbReference type="EMBL" id="PPTA01000003">
    <property type="protein sequence ID" value="TFB05327.1"/>
    <property type="molecule type" value="Genomic_DNA"/>
</dbReference>
<feature type="region of interest" description="Disordered" evidence="1">
    <location>
        <begin position="53"/>
        <end position="76"/>
    </location>
</feature>
<sequence>MDDLVTGRPRPSPGWWRGSMFEADLEQLRVSKPRSSMLEAGVEAASHARCRPNACDSGTRCGKPASAEEPLWSNPA</sequence>
<dbReference type="GeneID" id="300574361"/>
<evidence type="ECO:0000313" key="2">
    <source>
        <dbReference type="EMBL" id="TFB05327.1"/>
    </source>
</evidence>
<evidence type="ECO:0000256" key="1">
    <source>
        <dbReference type="SAM" id="MobiDB-lite"/>
    </source>
</evidence>
<gene>
    <name evidence="2" type="ORF">CCMA1212_002529</name>
</gene>
<reference evidence="2 3" key="1">
    <citation type="submission" date="2018-01" db="EMBL/GenBank/DDBJ databases">
        <title>Genome characterization of the sugarcane-associated fungus Trichoderma ghanense CCMA-1212 and their application in lignocelulose bioconversion.</title>
        <authorList>
            <person name="Steindorff A.S."/>
            <person name="Mendes T.D."/>
            <person name="Vilela E.S.D."/>
            <person name="Rodrigues D.S."/>
            <person name="Formighieri E.F."/>
            <person name="Melo I.S."/>
            <person name="Favaro L.C.L."/>
        </authorList>
    </citation>
    <scope>NUCLEOTIDE SEQUENCE [LARGE SCALE GENOMIC DNA]</scope>
    <source>
        <strain evidence="2 3">CCMA-1212</strain>
    </source>
</reference>
<keyword evidence="3" id="KW-1185">Reference proteome</keyword>
<dbReference type="RefSeq" id="XP_073561528.1">
    <property type="nucleotide sequence ID" value="XM_073699911.1"/>
</dbReference>
<organism evidence="2 3">
    <name type="scientific">Trichoderma ghanense</name>
    <dbReference type="NCBI Taxonomy" id="65468"/>
    <lineage>
        <taxon>Eukaryota</taxon>
        <taxon>Fungi</taxon>
        <taxon>Dikarya</taxon>
        <taxon>Ascomycota</taxon>
        <taxon>Pezizomycotina</taxon>
        <taxon>Sordariomycetes</taxon>
        <taxon>Hypocreomycetidae</taxon>
        <taxon>Hypocreales</taxon>
        <taxon>Hypocreaceae</taxon>
        <taxon>Trichoderma</taxon>
    </lineage>
</organism>
<comment type="caution">
    <text evidence="2">The sequence shown here is derived from an EMBL/GenBank/DDBJ whole genome shotgun (WGS) entry which is preliminary data.</text>
</comment>
<proteinExistence type="predicted"/>
<protein>
    <submittedName>
        <fullName evidence="2">Uncharacterized protein</fullName>
    </submittedName>
</protein>
<evidence type="ECO:0000313" key="3">
    <source>
        <dbReference type="Proteomes" id="UP001642720"/>
    </source>
</evidence>